<dbReference type="PROSITE" id="PS50928">
    <property type="entry name" value="ABC_TM1"/>
    <property type="match status" value="1"/>
</dbReference>
<keyword evidence="5 7" id="KW-1133">Transmembrane helix</keyword>
<keyword evidence="2 7" id="KW-0813">Transport</keyword>
<evidence type="ECO:0000256" key="1">
    <source>
        <dbReference type="ARBA" id="ARBA00004651"/>
    </source>
</evidence>
<evidence type="ECO:0000313" key="10">
    <source>
        <dbReference type="EMBL" id="GAA3764902.1"/>
    </source>
</evidence>
<feature type="region of interest" description="Disordered" evidence="8">
    <location>
        <begin position="1"/>
        <end position="37"/>
    </location>
</feature>
<reference evidence="11" key="1">
    <citation type="journal article" date="2019" name="Int. J. Syst. Evol. Microbiol.">
        <title>The Global Catalogue of Microorganisms (GCM) 10K type strain sequencing project: providing services to taxonomists for standard genome sequencing and annotation.</title>
        <authorList>
            <consortium name="The Broad Institute Genomics Platform"/>
            <consortium name="The Broad Institute Genome Sequencing Center for Infectious Disease"/>
            <person name="Wu L."/>
            <person name="Ma J."/>
        </authorList>
    </citation>
    <scope>NUCLEOTIDE SEQUENCE [LARGE SCALE GENOMIC DNA]</scope>
    <source>
        <strain evidence="11">JCM 17137</strain>
    </source>
</reference>
<feature type="transmembrane region" description="Helical" evidence="7">
    <location>
        <begin position="170"/>
        <end position="190"/>
    </location>
</feature>
<name>A0ABP7GJH0_9ACTN</name>
<comment type="caution">
    <text evidence="10">The sequence shown here is derived from an EMBL/GenBank/DDBJ whole genome shotgun (WGS) entry which is preliminary data.</text>
</comment>
<evidence type="ECO:0000256" key="6">
    <source>
        <dbReference type="ARBA" id="ARBA00023136"/>
    </source>
</evidence>
<gene>
    <name evidence="10" type="ORF">GCM10022402_47750</name>
</gene>
<comment type="similarity">
    <text evidence="7">Belongs to the binding-protein-dependent transport system permease family.</text>
</comment>
<dbReference type="PANTHER" id="PTHR43744:SF12">
    <property type="entry name" value="ABC TRANSPORTER PERMEASE PROTEIN MG189-RELATED"/>
    <property type="match status" value="1"/>
</dbReference>
<evidence type="ECO:0000256" key="7">
    <source>
        <dbReference type="RuleBase" id="RU363032"/>
    </source>
</evidence>
<feature type="transmembrane region" description="Helical" evidence="7">
    <location>
        <begin position="211"/>
        <end position="236"/>
    </location>
</feature>
<feature type="transmembrane region" description="Helical" evidence="7">
    <location>
        <begin position="98"/>
        <end position="124"/>
    </location>
</feature>
<evidence type="ECO:0000259" key="9">
    <source>
        <dbReference type="PROSITE" id="PS50928"/>
    </source>
</evidence>
<keyword evidence="11" id="KW-1185">Reference proteome</keyword>
<dbReference type="InterPro" id="IPR000515">
    <property type="entry name" value="MetI-like"/>
</dbReference>
<feature type="transmembrane region" description="Helical" evidence="7">
    <location>
        <begin position="269"/>
        <end position="289"/>
    </location>
</feature>
<protein>
    <submittedName>
        <fullName evidence="10">Carbohydrate ABC transporter permease</fullName>
    </submittedName>
</protein>
<keyword evidence="4 7" id="KW-0812">Transmembrane</keyword>
<dbReference type="CDD" id="cd06261">
    <property type="entry name" value="TM_PBP2"/>
    <property type="match status" value="1"/>
</dbReference>
<dbReference type="Proteomes" id="UP001500908">
    <property type="component" value="Unassembled WGS sequence"/>
</dbReference>
<dbReference type="InterPro" id="IPR035906">
    <property type="entry name" value="MetI-like_sf"/>
</dbReference>
<keyword evidence="3" id="KW-1003">Cell membrane</keyword>
<dbReference type="Gene3D" id="1.10.3720.10">
    <property type="entry name" value="MetI-like"/>
    <property type="match status" value="1"/>
</dbReference>
<accession>A0ABP7GJH0</accession>
<sequence>MTVESTARTTEPAVGQGRVSGTEPRKPRRRGQRRERPNIGAGIGAGLWFVIVAVPVYFLLATSLRGQGDYLGEGPLSLPTGLTLDNYVRVFEVGFANFLLNSLIVATGAICLVLAVALPAAFAIVRSQNRFVRATFSLFLLGLAVPAQAVIIPIYLIITRLNLYDSLTAIILPTAAFALPISILVLTSSLRDVPRELYEAMAIDGAKVSQTFLQLVLPLSRSGIVTVAIFVGLQAWNNFIFPLVLTQSQETRVLPLGLWEFQTQYGTDVPGLMAAVVLSALPIFALYLFGRRHLLGGLAAGFGK</sequence>
<keyword evidence="6 7" id="KW-0472">Membrane</keyword>
<dbReference type="SUPFAM" id="SSF161098">
    <property type="entry name" value="MetI-like"/>
    <property type="match status" value="1"/>
</dbReference>
<feature type="transmembrane region" description="Helical" evidence="7">
    <location>
        <begin position="38"/>
        <end position="60"/>
    </location>
</feature>
<evidence type="ECO:0000256" key="4">
    <source>
        <dbReference type="ARBA" id="ARBA00022692"/>
    </source>
</evidence>
<dbReference type="PANTHER" id="PTHR43744">
    <property type="entry name" value="ABC TRANSPORTER PERMEASE PROTEIN MG189-RELATED-RELATED"/>
    <property type="match status" value="1"/>
</dbReference>
<organism evidence="10 11">
    <name type="scientific">Salinactinospora qingdaonensis</name>
    <dbReference type="NCBI Taxonomy" id="702744"/>
    <lineage>
        <taxon>Bacteria</taxon>
        <taxon>Bacillati</taxon>
        <taxon>Actinomycetota</taxon>
        <taxon>Actinomycetes</taxon>
        <taxon>Streptosporangiales</taxon>
        <taxon>Nocardiopsidaceae</taxon>
        <taxon>Salinactinospora</taxon>
    </lineage>
</organism>
<evidence type="ECO:0000256" key="8">
    <source>
        <dbReference type="SAM" id="MobiDB-lite"/>
    </source>
</evidence>
<evidence type="ECO:0000313" key="11">
    <source>
        <dbReference type="Proteomes" id="UP001500908"/>
    </source>
</evidence>
<dbReference type="Pfam" id="PF00528">
    <property type="entry name" value="BPD_transp_1"/>
    <property type="match status" value="1"/>
</dbReference>
<evidence type="ECO:0000256" key="2">
    <source>
        <dbReference type="ARBA" id="ARBA00022448"/>
    </source>
</evidence>
<evidence type="ECO:0000256" key="3">
    <source>
        <dbReference type="ARBA" id="ARBA00022475"/>
    </source>
</evidence>
<comment type="subcellular location">
    <subcellularLocation>
        <location evidence="1 7">Cell membrane</location>
        <topology evidence="1 7">Multi-pass membrane protein</topology>
    </subcellularLocation>
</comment>
<proteinExistence type="inferred from homology"/>
<feature type="domain" description="ABC transmembrane type-1" evidence="9">
    <location>
        <begin position="99"/>
        <end position="290"/>
    </location>
</feature>
<dbReference type="EMBL" id="BAABDD010000044">
    <property type="protein sequence ID" value="GAA3764902.1"/>
    <property type="molecule type" value="Genomic_DNA"/>
</dbReference>
<evidence type="ECO:0000256" key="5">
    <source>
        <dbReference type="ARBA" id="ARBA00022989"/>
    </source>
</evidence>
<feature type="transmembrane region" description="Helical" evidence="7">
    <location>
        <begin position="136"/>
        <end position="158"/>
    </location>
</feature>